<dbReference type="NCBIfam" id="NF045581">
    <property type="entry name" value="PG0541_fam"/>
    <property type="match status" value="1"/>
</dbReference>
<proteinExistence type="predicted"/>
<evidence type="ECO:0008006" key="3">
    <source>
        <dbReference type="Google" id="ProtNLM"/>
    </source>
</evidence>
<dbReference type="GO" id="GO:0030234">
    <property type="term" value="F:enzyme regulator activity"/>
    <property type="evidence" value="ECO:0007669"/>
    <property type="project" value="InterPro"/>
</dbReference>
<evidence type="ECO:0000313" key="2">
    <source>
        <dbReference type="Proteomes" id="UP000009011"/>
    </source>
</evidence>
<dbReference type="InterPro" id="IPR011322">
    <property type="entry name" value="N-reg_PII-like_a/b"/>
</dbReference>
<dbReference type="Gene3D" id="3.30.70.120">
    <property type="match status" value="1"/>
</dbReference>
<gene>
    <name evidence="1" type="ordered locus">MROS_1254</name>
</gene>
<evidence type="ECO:0000313" key="1">
    <source>
        <dbReference type="EMBL" id="AFN74491.1"/>
    </source>
</evidence>
<organism evidence="1 2">
    <name type="scientific">Melioribacter roseus (strain DSM 23840 / JCM 17771 / VKM B-2668 / P3M-2)</name>
    <dbReference type="NCBI Taxonomy" id="1191523"/>
    <lineage>
        <taxon>Bacteria</taxon>
        <taxon>Pseudomonadati</taxon>
        <taxon>Ignavibacteriota</taxon>
        <taxon>Ignavibacteria</taxon>
        <taxon>Ignavibacteriales</taxon>
        <taxon>Melioribacteraceae</taxon>
        <taxon>Melioribacter</taxon>
    </lineage>
</organism>
<dbReference type="KEGG" id="mro:MROS_1254"/>
<dbReference type="InterPro" id="IPR015867">
    <property type="entry name" value="N-reg_PII/ATP_PRibTrfase_C"/>
</dbReference>
<dbReference type="STRING" id="1191523.MROS_1254"/>
<dbReference type="PATRIC" id="fig|1191523.3.peg.1332"/>
<dbReference type="Proteomes" id="UP000009011">
    <property type="component" value="Chromosome"/>
</dbReference>
<dbReference type="OrthoDB" id="5517163at2"/>
<dbReference type="EMBL" id="CP003557">
    <property type="protein sequence ID" value="AFN74491.1"/>
    <property type="molecule type" value="Genomic_DNA"/>
</dbReference>
<dbReference type="PROSITE" id="PS51343">
    <property type="entry name" value="PII_GLNB_DOM"/>
    <property type="match status" value="1"/>
</dbReference>
<dbReference type="eggNOG" id="COG0347">
    <property type="taxonomic scope" value="Bacteria"/>
</dbReference>
<reference evidence="1 2" key="1">
    <citation type="journal article" date="2013" name="PLoS ONE">
        <title>Genomic analysis of Melioribacter roseus, facultatively anaerobic organotrophic bacterium representing a novel deep lineage within Bacteriodetes/Chlorobi group.</title>
        <authorList>
            <person name="Kadnikov V.V."/>
            <person name="Mardanov A.V."/>
            <person name="Podosokorskaya O.A."/>
            <person name="Gavrilov S.N."/>
            <person name="Kublanov I.V."/>
            <person name="Beletsky A.V."/>
            <person name="Bonch-Osmolovskaya E.A."/>
            <person name="Ravin N.V."/>
        </authorList>
    </citation>
    <scope>NUCLEOTIDE SEQUENCE [LARGE SCALE GENOMIC DNA]</scope>
    <source>
        <strain evidence="2">JCM 17771 / P3M-2</strain>
    </source>
</reference>
<dbReference type="Pfam" id="PF00543">
    <property type="entry name" value="P-II"/>
    <property type="match status" value="1"/>
</dbReference>
<dbReference type="AlphaFoldDB" id="I7A3N1"/>
<accession>I7A3N1</accession>
<keyword evidence="2" id="KW-1185">Reference proteome</keyword>
<dbReference type="HOGENOM" id="CLU_182783_0_0_10"/>
<dbReference type="InterPro" id="IPR002187">
    <property type="entry name" value="N-reg_PII"/>
</dbReference>
<dbReference type="SUPFAM" id="SSF54913">
    <property type="entry name" value="GlnB-like"/>
    <property type="match status" value="1"/>
</dbReference>
<dbReference type="RefSeq" id="WP_014855926.1">
    <property type="nucleotide sequence ID" value="NC_018178.1"/>
</dbReference>
<sequence>MKAVMIVYNHGITEEVDEALEKLSIRGFTRFINVHGQGSDKGEPHLGTHIWPSQNAVVLTVIEDDKVDPLLEEVRQINREAEEQGIHAFVWNIEKTV</sequence>
<protein>
    <recommendedName>
        <fullName evidence="3">Nitrogen regulatory protein P-II</fullName>
    </recommendedName>
</protein>
<dbReference type="GO" id="GO:0006808">
    <property type="term" value="P:regulation of nitrogen utilization"/>
    <property type="evidence" value="ECO:0007669"/>
    <property type="project" value="InterPro"/>
</dbReference>
<name>I7A3N1_MELRP</name>